<dbReference type="InterPro" id="IPR037316">
    <property type="entry name" value="Yen1_H3TH"/>
</dbReference>
<dbReference type="Proteomes" id="UP000799436">
    <property type="component" value="Unassembled WGS sequence"/>
</dbReference>
<evidence type="ECO:0000256" key="3">
    <source>
        <dbReference type="SAM" id="MobiDB-lite"/>
    </source>
</evidence>
<dbReference type="CDD" id="cd09870">
    <property type="entry name" value="PIN_YEN1"/>
    <property type="match status" value="1"/>
</dbReference>
<dbReference type="GO" id="GO:0008821">
    <property type="term" value="F:crossover junction DNA endonuclease activity"/>
    <property type="evidence" value="ECO:0007669"/>
    <property type="project" value="InterPro"/>
</dbReference>
<dbReference type="SUPFAM" id="SSF88723">
    <property type="entry name" value="PIN domain-like"/>
    <property type="match status" value="1"/>
</dbReference>
<dbReference type="PANTHER" id="PTHR11081">
    <property type="entry name" value="FLAP ENDONUCLEASE FAMILY MEMBER"/>
    <property type="match status" value="1"/>
</dbReference>
<dbReference type="CDD" id="cd09906">
    <property type="entry name" value="H3TH_YEN1"/>
    <property type="match status" value="1"/>
</dbReference>
<dbReference type="Pfam" id="PF00867">
    <property type="entry name" value="XPG_I"/>
    <property type="match status" value="1"/>
</dbReference>
<gene>
    <name evidence="6" type="ORF">EJ03DRAFT_262798</name>
</gene>
<evidence type="ECO:0000259" key="5">
    <source>
        <dbReference type="SMART" id="SM00485"/>
    </source>
</evidence>
<dbReference type="PRINTS" id="PR00853">
    <property type="entry name" value="XPGRADSUPER"/>
</dbReference>
<sequence>MGIHGLLKELGPAPRLSLAKISSDHYVHHSRPFRLAIDISIWLFQIQSGKGGSNPALRTFYYRLLRLLALNIHPLFVFDGPNKPLFKRNKKVGGPGVRVASVPEFLAKQLLKQFGFPWHVAPGEAEAECALLQREGVVDAVLSEDVDTLMFGSGVTLRNWSAENTSKTPTHVSIYRDAETRERSRGMEREGMVLVALMSGGDYLPEGIPGCGPKVACDAARAGFGKDLCALDRRDKEGLRLWKERLAHQIRTNEAKYFSRKNTAFKMPEDFPNVEVLGYYTHPCVSTPEKVQRLKELVGWDQDIDFPALRSFAGDAFDWRCITGAKKFIKNLAPAMLVRELRLRAEREPERTQPEAQEAAEKECVKAIHAKRNHATVDQELELRVSFTPADLVPIDLSVEDDDDDFLPAGGAGEPEDTDIDDVLPSSTADEDAASDAPRSPTKKRQFKPFDPSQPDKIWILKTFLQIGCPLLVEEYEASFRDPKAFLKARRKAK</sequence>
<accession>A0A6G1LKV0</accession>
<proteinExistence type="predicted"/>
<dbReference type="SMART" id="SM00485">
    <property type="entry name" value="XPGN"/>
    <property type="match status" value="1"/>
</dbReference>
<reference evidence="6" key="1">
    <citation type="journal article" date="2020" name="Stud. Mycol.">
        <title>101 Dothideomycetes genomes: a test case for predicting lifestyles and emergence of pathogens.</title>
        <authorList>
            <person name="Haridas S."/>
            <person name="Albert R."/>
            <person name="Binder M."/>
            <person name="Bloem J."/>
            <person name="Labutti K."/>
            <person name="Salamov A."/>
            <person name="Andreopoulos B."/>
            <person name="Baker S."/>
            <person name="Barry K."/>
            <person name="Bills G."/>
            <person name="Bluhm B."/>
            <person name="Cannon C."/>
            <person name="Castanera R."/>
            <person name="Culley D."/>
            <person name="Daum C."/>
            <person name="Ezra D."/>
            <person name="Gonzalez J."/>
            <person name="Henrissat B."/>
            <person name="Kuo A."/>
            <person name="Liang C."/>
            <person name="Lipzen A."/>
            <person name="Lutzoni F."/>
            <person name="Magnuson J."/>
            <person name="Mondo S."/>
            <person name="Nolan M."/>
            <person name="Ohm R."/>
            <person name="Pangilinan J."/>
            <person name="Park H.-J."/>
            <person name="Ramirez L."/>
            <person name="Alfaro M."/>
            <person name="Sun H."/>
            <person name="Tritt A."/>
            <person name="Yoshinaga Y."/>
            <person name="Zwiers L.-H."/>
            <person name="Turgeon B."/>
            <person name="Goodwin S."/>
            <person name="Spatafora J."/>
            <person name="Crous P."/>
            <person name="Grigoriev I."/>
        </authorList>
    </citation>
    <scope>NUCLEOTIDE SEQUENCE</scope>
    <source>
        <strain evidence="6">CBS 116005</strain>
    </source>
</reference>
<dbReference type="FunFam" id="3.40.50.1010:FF:000037">
    <property type="entry name" value="Rad2-like endonuclease, putative (AFU_orthologue AFUA_3G13260)"/>
    <property type="match status" value="1"/>
</dbReference>
<dbReference type="PANTHER" id="PTHR11081:SF75">
    <property type="entry name" value="ENDONUCLEASE, PUTATIVE (AFU_ORTHOLOGUE AFUA_3G13260)-RELATED"/>
    <property type="match status" value="1"/>
</dbReference>
<dbReference type="GO" id="GO:0006281">
    <property type="term" value="P:DNA repair"/>
    <property type="evidence" value="ECO:0007669"/>
    <property type="project" value="UniProtKB-ARBA"/>
</dbReference>
<dbReference type="Gene3D" id="3.40.50.1010">
    <property type="entry name" value="5'-nuclease"/>
    <property type="match status" value="2"/>
</dbReference>
<evidence type="ECO:0000256" key="2">
    <source>
        <dbReference type="ARBA" id="ARBA00022801"/>
    </source>
</evidence>
<dbReference type="Pfam" id="PF00752">
    <property type="entry name" value="XPG_N"/>
    <property type="match status" value="1"/>
</dbReference>
<keyword evidence="7" id="KW-1185">Reference proteome</keyword>
<dbReference type="InterPro" id="IPR006085">
    <property type="entry name" value="XPG_DNA_repair_N"/>
</dbReference>
<dbReference type="InterPro" id="IPR041177">
    <property type="entry name" value="GEN1_C"/>
</dbReference>
<keyword evidence="2" id="KW-0378">Hydrolase</keyword>
<dbReference type="EMBL" id="ML995811">
    <property type="protein sequence ID" value="KAF2773199.1"/>
    <property type="molecule type" value="Genomic_DNA"/>
</dbReference>
<dbReference type="Pfam" id="PF18380">
    <property type="entry name" value="GEN1_C"/>
    <property type="match status" value="1"/>
</dbReference>
<dbReference type="InterPro" id="IPR006084">
    <property type="entry name" value="XPG/Rad2"/>
</dbReference>
<evidence type="ECO:0000259" key="4">
    <source>
        <dbReference type="SMART" id="SM00484"/>
    </source>
</evidence>
<feature type="non-terminal residue" evidence="6">
    <location>
        <position position="494"/>
    </location>
</feature>
<evidence type="ECO:0000313" key="7">
    <source>
        <dbReference type="Proteomes" id="UP000799436"/>
    </source>
</evidence>
<evidence type="ECO:0000256" key="1">
    <source>
        <dbReference type="ARBA" id="ARBA00022722"/>
    </source>
</evidence>
<feature type="domain" description="XPG N-terminal" evidence="5">
    <location>
        <begin position="1"/>
        <end position="95"/>
    </location>
</feature>
<evidence type="ECO:0000313" key="6">
    <source>
        <dbReference type="EMBL" id="KAF2773199.1"/>
    </source>
</evidence>
<dbReference type="InterPro" id="IPR029060">
    <property type="entry name" value="PIN-like_dom_sf"/>
</dbReference>
<organism evidence="6 7">
    <name type="scientific">Teratosphaeria nubilosa</name>
    <dbReference type="NCBI Taxonomy" id="161662"/>
    <lineage>
        <taxon>Eukaryota</taxon>
        <taxon>Fungi</taxon>
        <taxon>Dikarya</taxon>
        <taxon>Ascomycota</taxon>
        <taxon>Pezizomycotina</taxon>
        <taxon>Dothideomycetes</taxon>
        <taxon>Dothideomycetidae</taxon>
        <taxon>Mycosphaerellales</taxon>
        <taxon>Teratosphaeriaceae</taxon>
        <taxon>Teratosphaeria</taxon>
    </lineage>
</organism>
<dbReference type="Gene3D" id="1.10.150.20">
    <property type="entry name" value="5' to 3' exonuclease, C-terminal subdomain"/>
    <property type="match status" value="1"/>
</dbReference>
<protein>
    <submittedName>
        <fullName evidence="6">PIN domain-like protein</fullName>
    </submittedName>
</protein>
<feature type="domain" description="XPG-I" evidence="4">
    <location>
        <begin position="112"/>
        <end position="192"/>
    </location>
</feature>
<dbReference type="OrthoDB" id="2959108at2759"/>
<feature type="region of interest" description="Disordered" evidence="3">
    <location>
        <begin position="401"/>
        <end position="454"/>
    </location>
</feature>
<dbReference type="GO" id="GO:0017108">
    <property type="term" value="F:5'-flap endonuclease activity"/>
    <property type="evidence" value="ECO:0007669"/>
    <property type="project" value="TreeGrafter"/>
</dbReference>
<dbReference type="SUPFAM" id="SSF47807">
    <property type="entry name" value="5' to 3' exonuclease, C-terminal subdomain"/>
    <property type="match status" value="1"/>
</dbReference>
<dbReference type="InterPro" id="IPR006086">
    <property type="entry name" value="XPG-I_dom"/>
</dbReference>
<name>A0A6G1LKV0_9PEZI</name>
<keyword evidence="1" id="KW-0540">Nuclease</keyword>
<dbReference type="AlphaFoldDB" id="A0A6G1LKV0"/>
<dbReference type="InterPro" id="IPR036279">
    <property type="entry name" value="5-3_exonuclease_C_sf"/>
</dbReference>
<dbReference type="SMART" id="SM00484">
    <property type="entry name" value="XPGI"/>
    <property type="match status" value="1"/>
</dbReference>